<dbReference type="AlphaFoldDB" id="A0A132B457"/>
<dbReference type="Proteomes" id="UP000070700">
    <property type="component" value="Unassembled WGS sequence"/>
</dbReference>
<dbReference type="InParanoid" id="A0A132B457"/>
<dbReference type="KEGG" id="psco:LY89DRAFT_743120"/>
<accession>A0A132B457</accession>
<sequence>MVTMTQPSFHLFPKLPIELRQHIWYHALPAAAVVEIEFCTIATQWFCPVASLPPPCGLSNACAESRNMYVKYYNTKLYAGGREHEEVTQLGSCNHNLLDETNSADTGDEIIRRVVRVDLNIDTIYIGPNTQGELCFTYSSLQTLLAIPMIENLRRLAVEDLEWSNDLTTDPGELDALAFFKKLEKVSVLVGDISWISFVHRSKGPSERTKDVIEIEDCRNTEWLKRSVKRIERKWNQILEGPDVEVGFEFDVKMIRRGSEK</sequence>
<proteinExistence type="predicted"/>
<dbReference type="PANTHER" id="PTHR35910:SF6">
    <property type="entry name" value="2EXR DOMAIN-CONTAINING PROTEIN"/>
    <property type="match status" value="1"/>
</dbReference>
<dbReference type="InterPro" id="IPR045518">
    <property type="entry name" value="2EXR"/>
</dbReference>
<protein>
    <recommendedName>
        <fullName evidence="1">2EXR domain-containing protein</fullName>
    </recommendedName>
</protein>
<dbReference type="RefSeq" id="XP_018061476.1">
    <property type="nucleotide sequence ID" value="XM_018220922.1"/>
</dbReference>
<evidence type="ECO:0000313" key="3">
    <source>
        <dbReference type="Proteomes" id="UP000070700"/>
    </source>
</evidence>
<dbReference type="Pfam" id="PF20150">
    <property type="entry name" value="2EXR"/>
    <property type="match status" value="1"/>
</dbReference>
<dbReference type="PANTHER" id="PTHR35910">
    <property type="entry name" value="2EXR DOMAIN-CONTAINING PROTEIN"/>
    <property type="match status" value="1"/>
</dbReference>
<dbReference type="OrthoDB" id="3540592at2759"/>
<keyword evidence="3" id="KW-1185">Reference proteome</keyword>
<name>A0A132B457_MOLSC</name>
<evidence type="ECO:0000259" key="1">
    <source>
        <dbReference type="Pfam" id="PF20150"/>
    </source>
</evidence>
<reference evidence="2 3" key="1">
    <citation type="submission" date="2015-10" db="EMBL/GenBank/DDBJ databases">
        <title>Full genome of DAOMC 229536 Phialocephala scopiformis, a fungal endophyte of spruce producing the potent anti-insectan compound rugulosin.</title>
        <authorList>
            <consortium name="DOE Joint Genome Institute"/>
            <person name="Walker A.K."/>
            <person name="Frasz S.L."/>
            <person name="Seifert K.A."/>
            <person name="Miller J.D."/>
            <person name="Mondo S.J."/>
            <person name="Labutti K."/>
            <person name="Lipzen A."/>
            <person name="Dockter R."/>
            <person name="Kennedy M."/>
            <person name="Grigoriev I.V."/>
            <person name="Spatafora J.W."/>
        </authorList>
    </citation>
    <scope>NUCLEOTIDE SEQUENCE [LARGE SCALE GENOMIC DNA]</scope>
    <source>
        <strain evidence="2 3">CBS 120377</strain>
    </source>
</reference>
<gene>
    <name evidence="2" type="ORF">LY89DRAFT_743120</name>
</gene>
<dbReference type="EMBL" id="KQ947441">
    <property type="protein sequence ID" value="KUJ07121.1"/>
    <property type="molecule type" value="Genomic_DNA"/>
</dbReference>
<dbReference type="GeneID" id="28830648"/>
<evidence type="ECO:0000313" key="2">
    <source>
        <dbReference type="EMBL" id="KUJ07121.1"/>
    </source>
</evidence>
<organism evidence="2 3">
    <name type="scientific">Mollisia scopiformis</name>
    <name type="common">Conifer needle endophyte fungus</name>
    <name type="synonym">Phialocephala scopiformis</name>
    <dbReference type="NCBI Taxonomy" id="149040"/>
    <lineage>
        <taxon>Eukaryota</taxon>
        <taxon>Fungi</taxon>
        <taxon>Dikarya</taxon>
        <taxon>Ascomycota</taxon>
        <taxon>Pezizomycotina</taxon>
        <taxon>Leotiomycetes</taxon>
        <taxon>Helotiales</taxon>
        <taxon>Mollisiaceae</taxon>
        <taxon>Mollisia</taxon>
    </lineage>
</organism>
<feature type="domain" description="2EXR" evidence="1">
    <location>
        <begin position="9"/>
        <end position="75"/>
    </location>
</feature>